<dbReference type="GO" id="GO:0016810">
    <property type="term" value="F:hydrolase activity, acting on carbon-nitrogen (but not peptide) bonds"/>
    <property type="evidence" value="ECO:0007669"/>
    <property type="project" value="InterPro"/>
</dbReference>
<dbReference type="Pfam" id="PF01522">
    <property type="entry name" value="Polysacc_deac_1"/>
    <property type="match status" value="1"/>
</dbReference>
<dbReference type="InterPro" id="IPR002509">
    <property type="entry name" value="NODB_dom"/>
</dbReference>
<dbReference type="InterPro" id="IPR050248">
    <property type="entry name" value="Polysacc_deacetylase_ArnD"/>
</dbReference>
<comment type="caution">
    <text evidence="2">The sequence shown here is derived from an EMBL/GenBank/DDBJ whole genome shotgun (WGS) entry which is preliminary data.</text>
</comment>
<name>A0A927MMZ8_9BACL</name>
<evidence type="ECO:0000259" key="1">
    <source>
        <dbReference type="PROSITE" id="PS51677"/>
    </source>
</evidence>
<dbReference type="CDD" id="cd10948">
    <property type="entry name" value="CE4_BsPdaA_like"/>
    <property type="match status" value="1"/>
</dbReference>
<organism evidence="2 3">
    <name type="scientific">Sporosarcina limicola</name>
    <dbReference type="NCBI Taxonomy" id="34101"/>
    <lineage>
        <taxon>Bacteria</taxon>
        <taxon>Bacillati</taxon>
        <taxon>Bacillota</taxon>
        <taxon>Bacilli</taxon>
        <taxon>Bacillales</taxon>
        <taxon>Caryophanaceae</taxon>
        <taxon>Sporosarcina</taxon>
    </lineage>
</organism>
<dbReference type="PROSITE" id="PS51677">
    <property type="entry name" value="NODB"/>
    <property type="match status" value="1"/>
</dbReference>
<dbReference type="EC" id="3.5.1.-" evidence="2"/>
<dbReference type="EMBL" id="JADBEL010000018">
    <property type="protein sequence ID" value="MBE1555867.1"/>
    <property type="molecule type" value="Genomic_DNA"/>
</dbReference>
<feature type="domain" description="NodB homology" evidence="1">
    <location>
        <begin position="84"/>
        <end position="265"/>
    </location>
</feature>
<keyword evidence="3" id="KW-1185">Reference proteome</keyword>
<evidence type="ECO:0000313" key="2">
    <source>
        <dbReference type="EMBL" id="MBE1555867.1"/>
    </source>
</evidence>
<sequence>MLTTHPTYKGKVRFLMMNKHLSGLLMAAFILIAGLVFNPFSAKAEAFHWGFKKAVDEVPPSAGAALDSLLDKHGALYKGKPDEKIVYLTFDNGYENGYTESILNTLKKEDVPATFFVTGHYVKSATPLVKRMIAEGHGIGNHSYNHPNMTNLSEKEMENEWRKLDEILLKLTGLKRTVYFRPPEGTFNERLLSKANEMGYRHIFWSVAFIDWHRDKPKGRDFAYGELMNQLHPGALILMHTVSPDNAEALPSFIQDAKKKGYSFQTLDDLVLEYENIHSILR</sequence>
<dbReference type="PANTHER" id="PTHR10587">
    <property type="entry name" value="GLYCOSYL TRANSFERASE-RELATED"/>
    <property type="match status" value="1"/>
</dbReference>
<dbReference type="Gene3D" id="3.20.20.370">
    <property type="entry name" value="Glycoside hydrolase/deacetylase"/>
    <property type="match status" value="1"/>
</dbReference>
<dbReference type="InterPro" id="IPR014235">
    <property type="entry name" value="Spore_PdaA"/>
</dbReference>
<reference evidence="2" key="1">
    <citation type="submission" date="2020-10" db="EMBL/GenBank/DDBJ databases">
        <title>Genomic Encyclopedia of Type Strains, Phase IV (KMG-IV): sequencing the most valuable type-strain genomes for metagenomic binning, comparative biology and taxonomic classification.</title>
        <authorList>
            <person name="Goeker M."/>
        </authorList>
    </citation>
    <scope>NUCLEOTIDE SEQUENCE</scope>
    <source>
        <strain evidence="2">DSM 13886</strain>
    </source>
</reference>
<dbReference type="SUPFAM" id="SSF88713">
    <property type="entry name" value="Glycoside hydrolase/deacetylase"/>
    <property type="match status" value="1"/>
</dbReference>
<dbReference type="GO" id="GO:0005975">
    <property type="term" value="P:carbohydrate metabolic process"/>
    <property type="evidence" value="ECO:0007669"/>
    <property type="project" value="InterPro"/>
</dbReference>
<dbReference type="Proteomes" id="UP000658225">
    <property type="component" value="Unassembled WGS sequence"/>
</dbReference>
<dbReference type="PANTHER" id="PTHR10587:SF78">
    <property type="entry name" value="PEPTIDOGLYCAN-N-ACETYLMURAMIC ACID DEACETYLASE PDAA"/>
    <property type="match status" value="1"/>
</dbReference>
<dbReference type="AlphaFoldDB" id="A0A927MMZ8"/>
<keyword evidence="2" id="KW-0378">Hydrolase</keyword>
<evidence type="ECO:0000313" key="3">
    <source>
        <dbReference type="Proteomes" id="UP000658225"/>
    </source>
</evidence>
<accession>A0A927MMZ8</accession>
<protein>
    <submittedName>
        <fullName evidence="2">Peptidoglycan-N-acetylmuramic acid deacetylase</fullName>
        <ecNumber evidence="2">3.5.1.-</ecNumber>
    </submittedName>
</protein>
<dbReference type="InterPro" id="IPR011330">
    <property type="entry name" value="Glyco_hydro/deAcase_b/a-brl"/>
</dbReference>
<gene>
    <name evidence="2" type="ORF">H4683_002987</name>
</gene>
<dbReference type="GO" id="GO:0016020">
    <property type="term" value="C:membrane"/>
    <property type="evidence" value="ECO:0007669"/>
    <property type="project" value="TreeGrafter"/>
</dbReference>
<proteinExistence type="predicted"/>